<evidence type="ECO:0000256" key="4">
    <source>
        <dbReference type="ARBA" id="ARBA00018687"/>
    </source>
</evidence>
<feature type="coiled-coil region" evidence="13">
    <location>
        <begin position="389"/>
        <end position="444"/>
    </location>
</feature>
<dbReference type="SUPFAM" id="SSF52540">
    <property type="entry name" value="P-loop containing nucleoside triphosphate hydrolases"/>
    <property type="match status" value="1"/>
</dbReference>
<gene>
    <name evidence="16" type="primary">LOC107548673</name>
</gene>
<dbReference type="Gene3D" id="1.10.287.1490">
    <property type="match status" value="1"/>
</dbReference>
<keyword evidence="8" id="KW-0779">Telomere</keyword>
<reference evidence="16" key="2">
    <citation type="submission" date="2025-09" db="UniProtKB">
        <authorList>
            <consortium name="Ensembl"/>
        </authorList>
    </citation>
    <scope>IDENTIFICATION</scope>
</reference>
<name>A0A672S823_SINGR</name>
<dbReference type="GO" id="GO:0003697">
    <property type="term" value="F:single-stranded DNA binding"/>
    <property type="evidence" value="ECO:0007669"/>
    <property type="project" value="TreeGrafter"/>
</dbReference>
<feature type="coiled-coil region" evidence="13">
    <location>
        <begin position="641"/>
        <end position="723"/>
    </location>
</feature>
<evidence type="ECO:0000256" key="1">
    <source>
        <dbReference type="ARBA" id="ARBA00004123"/>
    </source>
</evidence>
<dbReference type="GO" id="GO:0005634">
    <property type="term" value="C:nucleus"/>
    <property type="evidence" value="ECO:0007669"/>
    <property type="project" value="UniProtKB-SubCell"/>
</dbReference>
<feature type="compositionally biased region" description="Polar residues" evidence="14">
    <location>
        <begin position="13"/>
        <end position="32"/>
    </location>
</feature>
<dbReference type="Gene3D" id="3.40.50.300">
    <property type="entry name" value="P-loop containing nucleotide triphosphate hydrolases"/>
    <property type="match status" value="2"/>
</dbReference>
<keyword evidence="10" id="KW-0539">Nucleus</keyword>
<dbReference type="GO" id="GO:0005524">
    <property type="term" value="F:ATP binding"/>
    <property type="evidence" value="ECO:0007669"/>
    <property type="project" value="UniProtKB-KW"/>
</dbReference>
<comment type="similarity">
    <text evidence="3">Belongs to the SMC family. SMC5 subfamily.</text>
</comment>
<evidence type="ECO:0000256" key="9">
    <source>
        <dbReference type="ARBA" id="ARBA00023054"/>
    </source>
</evidence>
<evidence type="ECO:0000256" key="7">
    <source>
        <dbReference type="ARBA" id="ARBA00022840"/>
    </source>
</evidence>
<evidence type="ECO:0000256" key="6">
    <source>
        <dbReference type="ARBA" id="ARBA00022741"/>
    </source>
</evidence>
<comment type="subcellular location">
    <subcellularLocation>
        <location evidence="2">Chromosome</location>
        <location evidence="2">Telomere</location>
    </subcellularLocation>
    <subcellularLocation>
        <location evidence="1">Nucleus</location>
    </subcellularLocation>
</comment>
<evidence type="ECO:0000256" key="14">
    <source>
        <dbReference type="SAM" id="MobiDB-lite"/>
    </source>
</evidence>
<dbReference type="Ensembl" id="ENSSGRT00000103813.1">
    <property type="protein sequence ID" value="ENSSGRP00000097580.1"/>
    <property type="gene ID" value="ENSSGRG00000048593.1"/>
</dbReference>
<protein>
    <recommendedName>
        <fullName evidence="4">Structural maintenance of chromosomes protein 5</fullName>
    </recommendedName>
</protein>
<keyword evidence="9 13" id="KW-0175">Coiled coil</keyword>
<dbReference type="OMA" id="GIRTEPF"/>
<evidence type="ECO:0000259" key="15">
    <source>
        <dbReference type="Pfam" id="PF02463"/>
    </source>
</evidence>
<evidence type="ECO:0000256" key="8">
    <source>
        <dbReference type="ARBA" id="ARBA00022895"/>
    </source>
</evidence>
<comment type="function">
    <text evidence="11">Core component of the SMC5-SMC6 complex, a complex involved in repair of DNA double-strand breaks by homologous recombination. The complex may promote sister chromatid homologous recombination by recruiting the SMC1-SMC3 cohesin complex to double-strand breaks. The complex is required for telomere maintenance via recombination and mediates sumoylation of shelterin complex (telosome) components. Required for sister chromatid cohesion during prometaphase and mitotic progression; the function seems to be independent of SMC6.</text>
</comment>
<feature type="region of interest" description="Disordered" evidence="14">
    <location>
        <begin position="1"/>
        <end position="33"/>
    </location>
</feature>
<evidence type="ECO:0000313" key="17">
    <source>
        <dbReference type="Proteomes" id="UP000472262"/>
    </source>
</evidence>
<organism evidence="16 17">
    <name type="scientific">Sinocyclocheilus grahami</name>
    <name type="common">Dianchi golden-line fish</name>
    <name type="synonym">Barbus grahami</name>
    <dbReference type="NCBI Taxonomy" id="75366"/>
    <lineage>
        <taxon>Eukaryota</taxon>
        <taxon>Metazoa</taxon>
        <taxon>Chordata</taxon>
        <taxon>Craniata</taxon>
        <taxon>Vertebrata</taxon>
        <taxon>Euteleostomi</taxon>
        <taxon>Actinopterygii</taxon>
        <taxon>Neopterygii</taxon>
        <taxon>Teleostei</taxon>
        <taxon>Ostariophysi</taxon>
        <taxon>Cypriniformes</taxon>
        <taxon>Cyprinidae</taxon>
        <taxon>Cyprininae</taxon>
        <taxon>Sinocyclocheilus</taxon>
    </lineage>
</organism>
<keyword evidence="7" id="KW-0067">ATP-binding</keyword>
<keyword evidence="17" id="KW-1185">Reference proteome</keyword>
<evidence type="ECO:0000256" key="13">
    <source>
        <dbReference type="SAM" id="Coils"/>
    </source>
</evidence>
<feature type="domain" description="RecF/RecN/SMC N-terminal" evidence="15">
    <location>
        <begin position="42"/>
        <end position="1045"/>
    </location>
</feature>
<dbReference type="AlphaFoldDB" id="A0A672S823"/>
<evidence type="ECO:0000256" key="5">
    <source>
        <dbReference type="ARBA" id="ARBA00022454"/>
    </source>
</evidence>
<dbReference type="Proteomes" id="UP000472262">
    <property type="component" value="Unassembled WGS sequence"/>
</dbReference>
<keyword evidence="5" id="KW-0158">Chromosome</keyword>
<evidence type="ECO:0000256" key="2">
    <source>
        <dbReference type="ARBA" id="ARBA00004574"/>
    </source>
</evidence>
<dbReference type="GO" id="GO:0030915">
    <property type="term" value="C:Smc5-Smc6 complex"/>
    <property type="evidence" value="ECO:0007669"/>
    <property type="project" value="TreeGrafter"/>
</dbReference>
<dbReference type="GO" id="GO:0000724">
    <property type="term" value="P:double-strand break repair via homologous recombination"/>
    <property type="evidence" value="ECO:0007669"/>
    <property type="project" value="TreeGrafter"/>
</dbReference>
<feature type="coiled-coil region" evidence="13">
    <location>
        <begin position="868"/>
        <end position="902"/>
    </location>
</feature>
<evidence type="ECO:0000313" key="16">
    <source>
        <dbReference type="Ensembl" id="ENSSGRP00000097580.1"/>
    </source>
</evidence>
<feature type="coiled-coil region" evidence="13">
    <location>
        <begin position="264"/>
        <end position="333"/>
    </location>
</feature>
<dbReference type="FunFam" id="3.40.50.300:FF:001301">
    <property type="entry name" value="Structural maintenance of chromosomes 5"/>
    <property type="match status" value="1"/>
</dbReference>
<dbReference type="InterPro" id="IPR003395">
    <property type="entry name" value="RecF/RecN/SMC_N"/>
</dbReference>
<comment type="subunit">
    <text evidence="12">Forms a heterodimer with smc6. Component of the SMC5-SMC6 complex which consists at least of smc5, smc6, nsmce2, nsmce1 and nsmce4a.</text>
</comment>
<dbReference type="FunFam" id="3.40.50.300:FF:000793">
    <property type="entry name" value="Structural maintenance of chromosomes protein 5"/>
    <property type="match status" value="1"/>
</dbReference>
<accession>A0A672S823</accession>
<dbReference type="GO" id="GO:0000781">
    <property type="term" value="C:chromosome, telomeric region"/>
    <property type="evidence" value="ECO:0007669"/>
    <property type="project" value="UniProtKB-SubCell"/>
</dbReference>
<reference evidence="16" key="1">
    <citation type="submission" date="2025-08" db="UniProtKB">
        <authorList>
            <consortium name="Ensembl"/>
        </authorList>
    </citation>
    <scope>IDENTIFICATION</scope>
</reference>
<keyword evidence="6" id="KW-0547">Nucleotide-binding</keyword>
<evidence type="ECO:0000256" key="11">
    <source>
        <dbReference type="ARBA" id="ARBA00054513"/>
    </source>
</evidence>
<sequence>MDLPQKRNRISHEFTSCQPSTREAAPSSSTKGQAGGFVEGAILRISMHNFLTYDHSEVFPGPKLNMIVGANGTGKSSIVCAICLGLAGKTAVLGRGDKVGLYVKRGCSKGSVEIELYRASGNLIITREIQKENNQSTWMLNKKHASQRAVEEAVKELHIQVGNLCQFLPQEKVGEFAKMSNIELLEATEKSVGPPEMYEFHCELKTYCSKESKLENVCKEKANFLEKARQSNERNKLDMDRYYTKTKHLDRIQMLEKKKPLVEYETARKELEGVKKEREEMKRKLKSLKEAQEPLLRKIRSVESQLQPIEHQMKELTADIKGASQKCKQKHDQLELRNKEVDDIRQDLSLKQTEEADRQKRIGHTQLMIKDLQKELQHMGSMGDVTPQIEDVNAELKNIQDEKAKLEGESLDLRRDKDEASGELHRLQNRLRSLEDMMKMKEDKLRVRFRDTYTALKWLRDNRDRFKGNVYDPMMLVINVRDARHAKYVESQIPANDLRAFVFQRQEDMEKFMTEVRDTQRLRVNSVIAPAESCSKRPPSRPLETLKRYGFFSYLRELFDAPEEVMSYLCHQYRVNDVPVGTEKTKSMIEMVIRELQLRVIYTAEEKYNVKKSNYSNNVVSSNSALRPSQFLTTTIDADERHQLEEQLRAAERKVQRCDQRMAAVREQLTKLDRHDNELRAKKKKLSELKGKKRQLEQKISTKQDSLRQMEQNEINLQAIEEETNTKIAAVNNKKVAIMEEYLSHMQMKARMSMEKVYLALQSAGVSAEKTKLVTDCRDSLAELKQAEGVYTKLDQIKTNLLAKCKTLMSRASAICKMSPGETAVPDELHRAFSQFPDTLDEIDAMLNEEKTRAECFTGLSDTVVEEYNRRELEIKNMEKELDDKTNALRTYRQNIAEAKERWLNPLKQLVDQINKRFGDFFRSMQCVGEVDLHWENKEEYDKYGIRIRVKFHSSAPLHELTPHHQSGGERSVSTMLYLMALQELNRCPFRVVDEINQGMDPVNERRVFNIVARTACGVNTSQYFFITPKVGLLTDGCVTCSVILEHHRVCVCVCVAPTEPAVRGADDHPLCAQRTLHAAAEQMERESLYPTRQTRTQPLKKLNYMLSCSE</sequence>
<dbReference type="InterPro" id="IPR027417">
    <property type="entry name" value="P-loop_NTPase"/>
</dbReference>
<dbReference type="PANTHER" id="PTHR45916">
    <property type="entry name" value="STRUCTURAL MAINTENANCE OF CHROMOSOMES PROTEIN 5"/>
    <property type="match status" value="1"/>
</dbReference>
<dbReference type="InParanoid" id="A0A672S823"/>
<evidence type="ECO:0000256" key="12">
    <source>
        <dbReference type="ARBA" id="ARBA00063886"/>
    </source>
</evidence>
<evidence type="ECO:0000256" key="10">
    <source>
        <dbReference type="ARBA" id="ARBA00023242"/>
    </source>
</evidence>
<evidence type="ECO:0000256" key="3">
    <source>
        <dbReference type="ARBA" id="ARBA00010171"/>
    </source>
</evidence>
<dbReference type="PANTHER" id="PTHR45916:SF1">
    <property type="entry name" value="STRUCTURAL MAINTENANCE OF CHROMOSOMES PROTEIN 5"/>
    <property type="match status" value="1"/>
</dbReference>
<dbReference type="Pfam" id="PF02463">
    <property type="entry name" value="SMC_N"/>
    <property type="match status" value="1"/>
</dbReference>
<proteinExistence type="inferred from homology"/>